<keyword evidence="3" id="KW-1185">Reference proteome</keyword>
<dbReference type="Gene3D" id="2.130.10.10">
    <property type="entry name" value="YVTN repeat-like/Quinoprotein amine dehydrogenase"/>
    <property type="match status" value="1"/>
</dbReference>
<sequence>MYKLPKILGLILFASMYLSAQPQQEYRLLSRHINEENGLTNLLVHHTLEDSRGLVWISTNGGLFGFDGKHAQPVITNMEGNSFKAGRIYEGPGQLIWVNSYGYAVFSNQAEFVTI</sequence>
<dbReference type="EMBL" id="JPOS01000035">
    <property type="protein sequence ID" value="KGE87468.1"/>
    <property type="molecule type" value="Genomic_DNA"/>
</dbReference>
<dbReference type="AlphaFoldDB" id="A0A098S735"/>
<organism evidence="2 3">
    <name type="scientific">Phaeodactylibacter xiamenensis</name>
    <dbReference type="NCBI Taxonomy" id="1524460"/>
    <lineage>
        <taxon>Bacteria</taxon>
        <taxon>Pseudomonadati</taxon>
        <taxon>Bacteroidota</taxon>
        <taxon>Saprospiria</taxon>
        <taxon>Saprospirales</taxon>
        <taxon>Haliscomenobacteraceae</taxon>
        <taxon>Phaeodactylibacter</taxon>
    </lineage>
</organism>
<dbReference type="RefSeq" id="WP_152605059.1">
    <property type="nucleotide sequence ID" value="NZ_JBKAGJ010000027.1"/>
</dbReference>
<name>A0A098S735_9BACT</name>
<evidence type="ECO:0008006" key="4">
    <source>
        <dbReference type="Google" id="ProtNLM"/>
    </source>
</evidence>
<dbReference type="InterPro" id="IPR015943">
    <property type="entry name" value="WD40/YVTN_repeat-like_dom_sf"/>
</dbReference>
<dbReference type="Proteomes" id="UP000029736">
    <property type="component" value="Unassembled WGS sequence"/>
</dbReference>
<dbReference type="STRING" id="1524460.IX84_14725"/>
<reference evidence="2 3" key="1">
    <citation type="journal article" date="2014" name="Int. J. Syst. Evol. Microbiol.">
        <title>Phaeodactylibacter xiamenensis gen. nov., sp. nov., a member of the family Saprospiraceae isolated from the marine alga Phaeodactylum tricornutum.</title>
        <authorList>
            <person name="Chen Z.Jr."/>
            <person name="Lei X."/>
            <person name="Lai Q."/>
            <person name="Li Y."/>
            <person name="Zhang B."/>
            <person name="Zhang J."/>
            <person name="Zhang H."/>
            <person name="Yang L."/>
            <person name="Zheng W."/>
            <person name="Tian Y."/>
            <person name="Yu Z."/>
            <person name="Xu H.Jr."/>
            <person name="Zheng T."/>
        </authorList>
    </citation>
    <scope>NUCLEOTIDE SEQUENCE [LARGE SCALE GENOMIC DNA]</scope>
    <source>
        <strain evidence="2 3">KD52</strain>
    </source>
</reference>
<comment type="caution">
    <text evidence="2">The sequence shown here is derived from an EMBL/GenBank/DDBJ whole genome shotgun (WGS) entry which is preliminary data.</text>
</comment>
<accession>A0A098S735</accession>
<evidence type="ECO:0000256" key="1">
    <source>
        <dbReference type="SAM" id="SignalP"/>
    </source>
</evidence>
<evidence type="ECO:0000313" key="3">
    <source>
        <dbReference type="Proteomes" id="UP000029736"/>
    </source>
</evidence>
<keyword evidence="1" id="KW-0732">Signal</keyword>
<feature type="signal peptide" evidence="1">
    <location>
        <begin position="1"/>
        <end position="20"/>
    </location>
</feature>
<dbReference type="OrthoDB" id="1041291at2"/>
<gene>
    <name evidence="2" type="ORF">IX84_14725</name>
</gene>
<evidence type="ECO:0000313" key="2">
    <source>
        <dbReference type="EMBL" id="KGE87468.1"/>
    </source>
</evidence>
<proteinExistence type="predicted"/>
<protein>
    <recommendedName>
        <fullName evidence="4">Histidine kinase</fullName>
    </recommendedName>
</protein>
<feature type="chain" id="PRO_5001939904" description="Histidine kinase" evidence="1">
    <location>
        <begin position="21"/>
        <end position="115"/>
    </location>
</feature>